<keyword evidence="9" id="KW-1185">Reference proteome</keyword>
<dbReference type="Proteomes" id="UP000233100">
    <property type="component" value="Chromosome 3"/>
</dbReference>
<dbReference type="GO" id="GO:0002376">
    <property type="term" value="P:immune system process"/>
    <property type="evidence" value="ECO:0007669"/>
    <property type="project" value="UniProtKB-KW"/>
</dbReference>
<keyword evidence="4" id="KW-0391">Immunity</keyword>
<dbReference type="PANTHER" id="PTHR23268">
    <property type="entry name" value="T-CELL RECEPTOR BETA CHAIN"/>
    <property type="match status" value="1"/>
</dbReference>
<dbReference type="PANTHER" id="PTHR23268:SF13">
    <property type="entry name" value="IG-LIKE DOMAIN-CONTAINING PROTEIN"/>
    <property type="match status" value="1"/>
</dbReference>
<feature type="chain" id="PRO_5030774262" evidence="6">
    <location>
        <begin position="20"/>
        <end position="185"/>
    </location>
</feature>
<evidence type="ECO:0000256" key="1">
    <source>
        <dbReference type="ARBA" id="ARBA00004236"/>
    </source>
</evidence>
<dbReference type="GO" id="GO:0005886">
    <property type="term" value="C:plasma membrane"/>
    <property type="evidence" value="ECO:0007669"/>
    <property type="project" value="UniProtKB-SubCell"/>
</dbReference>
<dbReference type="InterPro" id="IPR036179">
    <property type="entry name" value="Ig-like_dom_sf"/>
</dbReference>
<gene>
    <name evidence="8" type="primary">TRBV15</name>
</gene>
<evidence type="ECO:0000259" key="7">
    <source>
        <dbReference type="Pfam" id="PF07686"/>
    </source>
</evidence>
<evidence type="ECO:0000256" key="6">
    <source>
        <dbReference type="SAM" id="SignalP"/>
    </source>
</evidence>
<proteinExistence type="predicted"/>
<dbReference type="SUPFAM" id="SSF48726">
    <property type="entry name" value="Immunoglobulin"/>
    <property type="match status" value="1"/>
</dbReference>
<dbReference type="InterPro" id="IPR013106">
    <property type="entry name" value="Ig_V-set"/>
</dbReference>
<dbReference type="Pfam" id="PF07686">
    <property type="entry name" value="V-set"/>
    <property type="match status" value="1"/>
</dbReference>
<comment type="subcellular location">
    <subcellularLocation>
        <location evidence="1">Cell membrane</location>
    </subcellularLocation>
</comment>
<feature type="domain" description="Immunoglobulin V-set" evidence="7">
    <location>
        <begin position="25"/>
        <end position="116"/>
    </location>
</feature>
<dbReference type="Gene3D" id="2.60.40.10">
    <property type="entry name" value="Immunoglobulins"/>
    <property type="match status" value="1"/>
</dbReference>
<name>A0A7N9D5R2_MACFA</name>
<dbReference type="Ensembl" id="ENSMFAT00000086093.1">
    <property type="protein sequence ID" value="ENSMFAP00000059679.1"/>
    <property type="gene ID" value="ENSMFAG00000065709.1"/>
</dbReference>
<feature type="signal peptide" evidence="6">
    <location>
        <begin position="1"/>
        <end position="19"/>
    </location>
</feature>
<dbReference type="GeneTree" id="ENSGT00940000164102"/>
<evidence type="ECO:0000256" key="4">
    <source>
        <dbReference type="ARBA" id="ARBA00022859"/>
    </source>
</evidence>
<evidence type="ECO:0000313" key="8">
    <source>
        <dbReference type="Ensembl" id="ENSMFAP00000059679.1"/>
    </source>
</evidence>
<dbReference type="InterPro" id="IPR013783">
    <property type="entry name" value="Ig-like_fold"/>
</dbReference>
<organism evidence="8 9">
    <name type="scientific">Macaca fascicularis</name>
    <name type="common">Crab-eating macaque</name>
    <name type="synonym">Cynomolgus monkey</name>
    <dbReference type="NCBI Taxonomy" id="9541"/>
    <lineage>
        <taxon>Eukaryota</taxon>
        <taxon>Metazoa</taxon>
        <taxon>Chordata</taxon>
        <taxon>Craniata</taxon>
        <taxon>Vertebrata</taxon>
        <taxon>Euteleostomi</taxon>
        <taxon>Mammalia</taxon>
        <taxon>Eutheria</taxon>
        <taxon>Euarchontoglires</taxon>
        <taxon>Primates</taxon>
        <taxon>Haplorrhini</taxon>
        <taxon>Catarrhini</taxon>
        <taxon>Cercopithecidae</taxon>
        <taxon>Cercopithecinae</taxon>
        <taxon>Macaca</taxon>
    </lineage>
</organism>
<dbReference type="GO" id="GO:0007166">
    <property type="term" value="P:cell surface receptor signaling pathway"/>
    <property type="evidence" value="ECO:0007669"/>
    <property type="project" value="TreeGrafter"/>
</dbReference>
<evidence type="ECO:0000256" key="3">
    <source>
        <dbReference type="ARBA" id="ARBA00022729"/>
    </source>
</evidence>
<keyword evidence="3 6" id="KW-0732">Signal</keyword>
<keyword evidence="2" id="KW-1003">Cell membrane</keyword>
<dbReference type="InterPro" id="IPR050413">
    <property type="entry name" value="TCR_beta_variable"/>
</dbReference>
<reference evidence="8" key="2">
    <citation type="submission" date="2025-08" db="UniProtKB">
        <authorList>
            <consortium name="Ensembl"/>
        </authorList>
    </citation>
    <scope>IDENTIFICATION</scope>
</reference>
<evidence type="ECO:0000256" key="2">
    <source>
        <dbReference type="ARBA" id="ARBA00022475"/>
    </source>
</evidence>
<protein>
    <submittedName>
        <fullName evidence="8">T cell receptor beta variable 15</fullName>
    </submittedName>
</protein>
<keyword evidence="5" id="KW-0472">Membrane</keyword>
<evidence type="ECO:0000313" key="9">
    <source>
        <dbReference type="Proteomes" id="UP000233100"/>
    </source>
</evidence>
<accession>A0A7N9D5R2</accession>
<reference evidence="8" key="3">
    <citation type="submission" date="2025-09" db="UniProtKB">
        <authorList>
            <consortium name="Ensembl"/>
        </authorList>
    </citation>
    <scope>IDENTIFICATION</scope>
</reference>
<dbReference type="AlphaFoldDB" id="A0A7N9D5R2"/>
<reference evidence="8 9" key="1">
    <citation type="submission" date="2013-03" db="EMBL/GenBank/DDBJ databases">
        <authorList>
            <person name="Warren W."/>
            <person name="Wilson R.K."/>
        </authorList>
    </citation>
    <scope>NUCLEOTIDE SEQUENCE</scope>
</reference>
<evidence type="ECO:0000256" key="5">
    <source>
        <dbReference type="ARBA" id="ARBA00023136"/>
    </source>
</evidence>
<sequence>MSPGLLHWMALCLLGTGHGDVMVIQNPRYQVTQLEKPVTLSCSQNLNHQVMYWYQQKPSQAPKLLFHYYDKDFNNEADTPDNFQSRRPNTSFCFLDIRSPGLEDAAVYLCASSKDTEVQCCLPFVHKPHCFPDPGAFSRTSPPPPLTTIGSGFVTVNISSVDRVEYKPIKTIDSYAKNGKVVIHA</sequence>